<dbReference type="AlphaFoldDB" id="A0A1D8D688"/>
<proteinExistence type="predicted"/>
<evidence type="ECO:0000313" key="7">
    <source>
        <dbReference type="EMBL" id="AOS84264.1"/>
    </source>
</evidence>
<organism evidence="7 8">
    <name type="scientific">Chlorobaculum limnaeum</name>
    <dbReference type="NCBI Taxonomy" id="274537"/>
    <lineage>
        <taxon>Bacteria</taxon>
        <taxon>Pseudomonadati</taxon>
        <taxon>Chlorobiota</taxon>
        <taxon>Chlorobiia</taxon>
        <taxon>Chlorobiales</taxon>
        <taxon>Chlorobiaceae</taxon>
        <taxon>Chlorobaculum</taxon>
    </lineage>
</organism>
<dbReference type="KEGG" id="clz:BIU88_09050"/>
<protein>
    <submittedName>
        <fullName evidence="7">Cobalt ABC transporter</fullName>
    </submittedName>
</protein>
<evidence type="ECO:0000256" key="2">
    <source>
        <dbReference type="ARBA" id="ARBA00022475"/>
    </source>
</evidence>
<dbReference type="CDD" id="cd16914">
    <property type="entry name" value="EcfT"/>
    <property type="match status" value="1"/>
</dbReference>
<feature type="transmembrane region" description="Helical" evidence="6">
    <location>
        <begin position="73"/>
        <end position="90"/>
    </location>
</feature>
<evidence type="ECO:0000256" key="4">
    <source>
        <dbReference type="ARBA" id="ARBA00022989"/>
    </source>
</evidence>
<gene>
    <name evidence="7" type="ORF">BIU88_09050</name>
</gene>
<reference evidence="7" key="1">
    <citation type="submission" date="2016-09" db="EMBL/GenBank/DDBJ databases">
        <title>Genome sequence of Chlorobaculum limnaeum.</title>
        <authorList>
            <person name="Liu Z."/>
            <person name="Tank M."/>
            <person name="Bryant D.A."/>
        </authorList>
    </citation>
    <scope>NUCLEOTIDE SEQUENCE [LARGE SCALE GENOMIC DNA]</scope>
    <source>
        <strain evidence="7">DSM 1677</strain>
    </source>
</reference>
<dbReference type="InterPro" id="IPR003339">
    <property type="entry name" value="ABC/ECF_trnsptr_transmembrane"/>
</dbReference>
<comment type="subcellular location">
    <subcellularLocation>
        <location evidence="1">Membrane</location>
        <topology evidence="1">Multi-pass membrane protein</topology>
    </subcellularLocation>
</comment>
<evidence type="ECO:0000313" key="8">
    <source>
        <dbReference type="Proteomes" id="UP000095185"/>
    </source>
</evidence>
<feature type="transmembrane region" description="Helical" evidence="6">
    <location>
        <begin position="122"/>
        <end position="143"/>
    </location>
</feature>
<dbReference type="PANTHER" id="PTHR34857:SF2">
    <property type="entry name" value="SLL0384 PROTEIN"/>
    <property type="match status" value="1"/>
</dbReference>
<dbReference type="EMBL" id="CP017305">
    <property type="protein sequence ID" value="AOS84264.1"/>
    <property type="molecule type" value="Genomic_DNA"/>
</dbReference>
<dbReference type="InterPro" id="IPR051611">
    <property type="entry name" value="ECF_transporter_component"/>
</dbReference>
<keyword evidence="5 6" id="KW-0472">Membrane</keyword>
<evidence type="ECO:0000256" key="1">
    <source>
        <dbReference type="ARBA" id="ARBA00004141"/>
    </source>
</evidence>
<dbReference type="Pfam" id="PF02361">
    <property type="entry name" value="CbiQ"/>
    <property type="match status" value="1"/>
</dbReference>
<keyword evidence="4 6" id="KW-1133">Transmembrane helix</keyword>
<evidence type="ECO:0000256" key="3">
    <source>
        <dbReference type="ARBA" id="ARBA00022692"/>
    </source>
</evidence>
<keyword evidence="8" id="KW-1185">Reference proteome</keyword>
<accession>A0A1D8D688</accession>
<dbReference type="GO" id="GO:0005886">
    <property type="term" value="C:plasma membrane"/>
    <property type="evidence" value="ECO:0007669"/>
    <property type="project" value="UniProtKB-ARBA"/>
</dbReference>
<dbReference type="STRING" id="274537.BIU88_09050"/>
<evidence type="ECO:0000256" key="5">
    <source>
        <dbReference type="ARBA" id="ARBA00023136"/>
    </source>
</evidence>
<name>A0A1D8D688_CHLLM</name>
<feature type="transmembrane region" description="Helical" evidence="6">
    <location>
        <begin position="21"/>
        <end position="39"/>
    </location>
</feature>
<sequence>MTNRSGIEAMQGPPQTRPLPVGDGAAIVILALFIFFVISVPKFDLAGVIALAAFPLLLTTASGIALMPILKRLVIASPFILFMAAGNLALDRAPALIVAGMAITGGMISASVIVLKTVVTLVTLLSLMAVMPFHHFGLALRSLRVPEPFVTQLLLVYRYSFLLSEEAAMMQKARDLRSFGGRGKGVLVTARLIGSLLIRTTARAERIYMAMSARGFHAALDSRPAMPLKPGDLVAIAGATALFALVRHLF</sequence>
<keyword evidence="3 6" id="KW-0812">Transmembrane</keyword>
<dbReference type="RefSeq" id="WP_069810457.1">
    <property type="nucleotide sequence ID" value="NZ_CP017305.1"/>
</dbReference>
<evidence type="ECO:0000256" key="6">
    <source>
        <dbReference type="SAM" id="Phobius"/>
    </source>
</evidence>
<dbReference type="Proteomes" id="UP000095185">
    <property type="component" value="Chromosome"/>
</dbReference>
<keyword evidence="2" id="KW-1003">Cell membrane</keyword>
<dbReference type="PANTHER" id="PTHR34857">
    <property type="entry name" value="SLL0384 PROTEIN"/>
    <property type="match status" value="1"/>
</dbReference>
<feature type="transmembrane region" description="Helical" evidence="6">
    <location>
        <begin position="45"/>
        <end position="66"/>
    </location>
</feature>